<dbReference type="Proteomes" id="UP000670092">
    <property type="component" value="Unassembled WGS sequence"/>
</dbReference>
<gene>
    <name evidence="2" type="ORF">I7I52_02839</name>
</gene>
<organism evidence="2 3">
    <name type="scientific">Ajellomyces capsulatus</name>
    <name type="common">Darling's disease fungus</name>
    <name type="synonym">Histoplasma capsulatum</name>
    <dbReference type="NCBI Taxonomy" id="5037"/>
    <lineage>
        <taxon>Eukaryota</taxon>
        <taxon>Fungi</taxon>
        <taxon>Dikarya</taxon>
        <taxon>Ascomycota</taxon>
        <taxon>Pezizomycotina</taxon>
        <taxon>Eurotiomycetes</taxon>
        <taxon>Eurotiomycetidae</taxon>
        <taxon>Onygenales</taxon>
        <taxon>Ajellomycetaceae</taxon>
        <taxon>Histoplasma</taxon>
    </lineage>
</organism>
<keyword evidence="1" id="KW-0812">Transmembrane</keyword>
<evidence type="ECO:0000313" key="3">
    <source>
        <dbReference type="Proteomes" id="UP000670092"/>
    </source>
</evidence>
<feature type="transmembrane region" description="Helical" evidence="1">
    <location>
        <begin position="6"/>
        <end position="32"/>
    </location>
</feature>
<reference evidence="2 3" key="1">
    <citation type="submission" date="2021-01" db="EMBL/GenBank/DDBJ databases">
        <title>Chromosome-level genome assembly of a human fungal pathogen reveals clustering of transcriptionally co-regulated genes.</title>
        <authorList>
            <person name="Voorhies M."/>
            <person name="Cohen S."/>
            <person name="Shea T.P."/>
            <person name="Petrus S."/>
            <person name="Munoz J.F."/>
            <person name="Poplawski S."/>
            <person name="Goldman W.E."/>
            <person name="Michael T."/>
            <person name="Cuomo C.A."/>
            <person name="Sil A."/>
            <person name="Beyhan S."/>
        </authorList>
    </citation>
    <scope>NUCLEOTIDE SEQUENCE [LARGE SCALE GENOMIC DNA]</scope>
    <source>
        <strain evidence="2 3">G184AR</strain>
    </source>
</reference>
<dbReference type="AlphaFoldDB" id="A0A8H8D756"/>
<evidence type="ECO:0000256" key="1">
    <source>
        <dbReference type="SAM" id="Phobius"/>
    </source>
</evidence>
<keyword evidence="1" id="KW-0472">Membrane</keyword>
<proteinExistence type="predicted"/>
<accession>A0A8H8D756</accession>
<dbReference type="VEuPathDB" id="FungiDB:I7I52_02839"/>
<name>A0A8H8D756_AJECA</name>
<sequence>MFGYGVFWVIVRIPFFIYIGYFGFFFFFFCFINNFLSTRQTNFPTLNTRLIDQHIPCRISSKRMEKEGGRNEGMKPGRKGTASARMSFPATIRRSLLLLSLLVCSHVRRRGPGNQQRWSNLKETSQSNFRICVCFFSFLFLILI</sequence>
<protein>
    <submittedName>
        <fullName evidence="2">Uncharacterized protein</fullName>
    </submittedName>
</protein>
<comment type="caution">
    <text evidence="2">The sequence shown here is derived from an EMBL/GenBank/DDBJ whole genome shotgun (WGS) entry which is preliminary data.</text>
</comment>
<keyword evidence="1" id="KW-1133">Transmembrane helix</keyword>
<evidence type="ECO:0000313" key="2">
    <source>
        <dbReference type="EMBL" id="KAG5304490.1"/>
    </source>
</evidence>
<dbReference type="EMBL" id="JAEVHI010000001">
    <property type="protein sequence ID" value="KAG5304490.1"/>
    <property type="molecule type" value="Genomic_DNA"/>
</dbReference>